<feature type="compositionally biased region" description="Polar residues" evidence="1">
    <location>
        <begin position="17"/>
        <end position="27"/>
    </location>
</feature>
<evidence type="ECO:0000313" key="2">
    <source>
        <dbReference type="EMBL" id="MFC6397658.1"/>
    </source>
</evidence>
<organism evidence="2 3">
    <name type="scientific">Luteococcus sanguinis</name>
    <dbReference type="NCBI Taxonomy" id="174038"/>
    <lineage>
        <taxon>Bacteria</taxon>
        <taxon>Bacillati</taxon>
        <taxon>Actinomycetota</taxon>
        <taxon>Actinomycetes</taxon>
        <taxon>Propionibacteriales</taxon>
        <taxon>Propionibacteriaceae</taxon>
        <taxon>Luteococcus</taxon>
    </lineage>
</organism>
<accession>A0ABW1X2C7</accession>
<dbReference type="Proteomes" id="UP001596266">
    <property type="component" value="Unassembled WGS sequence"/>
</dbReference>
<keyword evidence="3" id="KW-1185">Reference proteome</keyword>
<proteinExistence type="predicted"/>
<dbReference type="RefSeq" id="WP_343886177.1">
    <property type="nucleotide sequence ID" value="NZ_BAAAKI010000013.1"/>
</dbReference>
<gene>
    <name evidence="2" type="ORF">ACFP57_11790</name>
</gene>
<dbReference type="EMBL" id="JBHSUA010000021">
    <property type="protein sequence ID" value="MFC6397658.1"/>
    <property type="molecule type" value="Genomic_DNA"/>
</dbReference>
<reference evidence="3" key="1">
    <citation type="journal article" date="2019" name="Int. J. Syst. Evol. Microbiol.">
        <title>The Global Catalogue of Microorganisms (GCM) 10K type strain sequencing project: providing services to taxonomists for standard genome sequencing and annotation.</title>
        <authorList>
            <consortium name="The Broad Institute Genomics Platform"/>
            <consortium name="The Broad Institute Genome Sequencing Center for Infectious Disease"/>
            <person name="Wu L."/>
            <person name="Ma J."/>
        </authorList>
    </citation>
    <scope>NUCLEOTIDE SEQUENCE [LARGE SCALE GENOMIC DNA]</scope>
    <source>
        <strain evidence="3">CGMCC 1.15277</strain>
    </source>
</reference>
<sequence length="59" mass="6131">MTSMESVPVADNEGSACLSQRVNSSPRGPTRQAVVLVGFVGGPDYGGDSFGTIEEWLGN</sequence>
<name>A0ABW1X2C7_9ACTN</name>
<evidence type="ECO:0000313" key="3">
    <source>
        <dbReference type="Proteomes" id="UP001596266"/>
    </source>
</evidence>
<evidence type="ECO:0000256" key="1">
    <source>
        <dbReference type="SAM" id="MobiDB-lite"/>
    </source>
</evidence>
<protein>
    <submittedName>
        <fullName evidence="2">Uncharacterized protein</fullName>
    </submittedName>
</protein>
<feature type="region of interest" description="Disordered" evidence="1">
    <location>
        <begin position="1"/>
        <end position="29"/>
    </location>
</feature>
<comment type="caution">
    <text evidence="2">The sequence shown here is derived from an EMBL/GenBank/DDBJ whole genome shotgun (WGS) entry which is preliminary data.</text>
</comment>